<evidence type="ECO:0000313" key="1">
    <source>
        <dbReference type="EMBL" id="PXX79732.1"/>
    </source>
</evidence>
<dbReference type="RefSeq" id="WP_022937110.1">
    <property type="nucleotide sequence ID" value="NZ_CABKRQ010000002.1"/>
</dbReference>
<sequence>MNPLELSKALETIGLPVAYNLFKQKQTKDYLIYTYSATISGSDEGSELIEYSYTIELYTRNKEVSVENKILDLLTGVDVEQSETIYLESEKRFLTSFTFSFLIIKED</sequence>
<dbReference type="EMBL" id="QJKH01000005">
    <property type="protein sequence ID" value="PXX79732.1"/>
    <property type="molecule type" value="Genomic_DNA"/>
</dbReference>
<dbReference type="STRING" id="1034346.GCA_000313565_00798"/>
<dbReference type="OrthoDB" id="2061576at2"/>
<evidence type="ECO:0008006" key="3">
    <source>
        <dbReference type="Google" id="ProtNLM"/>
    </source>
</evidence>
<evidence type="ECO:0000313" key="2">
    <source>
        <dbReference type="Proteomes" id="UP000247612"/>
    </source>
</evidence>
<keyword evidence="2" id="KW-1185">Reference proteome</keyword>
<dbReference type="Proteomes" id="UP000247612">
    <property type="component" value="Unassembled WGS sequence"/>
</dbReference>
<proteinExistence type="predicted"/>
<protein>
    <recommendedName>
        <fullName evidence="3">DUF3168 domain-containing protein</fullName>
    </recommendedName>
</protein>
<comment type="caution">
    <text evidence="1">The sequence shown here is derived from an EMBL/GenBank/DDBJ whole genome shotgun (WGS) entry which is preliminary data.</text>
</comment>
<accession>A0A318KSY5</accession>
<name>A0A318KSY5_9FIRM</name>
<reference evidence="1 2" key="1">
    <citation type="submission" date="2018-05" db="EMBL/GenBank/DDBJ databases">
        <title>Genomic Encyclopedia of Type Strains, Phase IV (KMG-IV): sequencing the most valuable type-strain genomes for metagenomic binning, comparative biology and taxonomic classification.</title>
        <authorList>
            <person name="Goeker M."/>
        </authorList>
    </citation>
    <scope>NUCLEOTIDE SEQUENCE [LARGE SCALE GENOMIC DNA]</scope>
    <source>
        <strain evidence="1 2">JC118</strain>
    </source>
</reference>
<gene>
    <name evidence="1" type="ORF">DES51_105206</name>
</gene>
<organism evidence="1 2">
    <name type="scientific">Dielma fastidiosa</name>
    <dbReference type="NCBI Taxonomy" id="1034346"/>
    <lineage>
        <taxon>Bacteria</taxon>
        <taxon>Bacillati</taxon>
        <taxon>Bacillota</taxon>
        <taxon>Erysipelotrichia</taxon>
        <taxon>Erysipelotrichales</taxon>
        <taxon>Erysipelotrichaceae</taxon>
        <taxon>Dielma</taxon>
    </lineage>
</organism>
<dbReference type="AlphaFoldDB" id="A0A318KSY5"/>